<feature type="binding site" evidence="8">
    <location>
        <begin position="297"/>
        <end position="303"/>
    </location>
    <ligand>
        <name>substrate</name>
    </ligand>
</feature>
<comment type="similarity">
    <text evidence="8 10">Belongs to the adenylosuccinate synthetase family.</text>
</comment>
<keyword evidence="2 8" id="KW-0436">Ligase</keyword>
<dbReference type="InterPro" id="IPR042110">
    <property type="entry name" value="Adenylosuccinate_synth_dom2"/>
</dbReference>
<feature type="binding site" description="in other chain" evidence="8">
    <location>
        <position position="238"/>
    </location>
    <ligand>
        <name>IMP</name>
        <dbReference type="ChEBI" id="CHEBI:58053"/>
        <note>ligand shared between dimeric partners</note>
    </ligand>
</feature>
<feature type="active site" description="Proton acceptor" evidence="8">
    <location>
        <position position="13"/>
    </location>
</feature>
<keyword evidence="7 8" id="KW-0342">GTP-binding</keyword>
<dbReference type="GO" id="GO:0000287">
    <property type="term" value="F:magnesium ion binding"/>
    <property type="evidence" value="ECO:0007669"/>
    <property type="project" value="UniProtKB-UniRule"/>
</dbReference>
<name>A0A5P0ZJC8_9LACO</name>
<feature type="binding site" description="in other chain" evidence="8">
    <location>
        <begin position="13"/>
        <end position="16"/>
    </location>
    <ligand>
        <name>IMP</name>
        <dbReference type="ChEBI" id="CHEBI:58053"/>
        <note>ligand shared between dimeric partners</note>
    </ligand>
</feature>
<comment type="cofactor">
    <cofactor evidence="8">
        <name>Mg(2+)</name>
        <dbReference type="ChEBI" id="CHEBI:18420"/>
    </cofactor>
    <text evidence="8">Binds 1 Mg(2+) ion per subunit.</text>
</comment>
<feature type="binding site" evidence="8">
    <location>
        <begin position="411"/>
        <end position="413"/>
    </location>
    <ligand>
        <name>GTP</name>
        <dbReference type="ChEBI" id="CHEBI:37565"/>
    </ligand>
</feature>
<comment type="subcellular location">
    <subcellularLocation>
        <location evidence="8">Cytoplasm</location>
    </subcellularLocation>
</comment>
<dbReference type="Proteomes" id="UP000380386">
    <property type="component" value="Unassembled WGS sequence"/>
</dbReference>
<feature type="binding site" description="in other chain" evidence="8">
    <location>
        <position position="128"/>
    </location>
    <ligand>
        <name>IMP</name>
        <dbReference type="ChEBI" id="CHEBI:58053"/>
        <note>ligand shared between dimeric partners</note>
    </ligand>
</feature>
<dbReference type="NCBIfam" id="TIGR00184">
    <property type="entry name" value="purA"/>
    <property type="match status" value="1"/>
</dbReference>
<dbReference type="UniPathway" id="UPA00075">
    <property type="reaction ID" value="UER00335"/>
</dbReference>
<feature type="binding site" evidence="8">
    <location>
        <begin position="329"/>
        <end position="331"/>
    </location>
    <ligand>
        <name>GTP</name>
        <dbReference type="ChEBI" id="CHEBI:37565"/>
    </ligand>
</feature>
<dbReference type="InterPro" id="IPR018220">
    <property type="entry name" value="Adenylosuccin_syn_GTP-bd"/>
</dbReference>
<dbReference type="InterPro" id="IPR027417">
    <property type="entry name" value="P-loop_NTPase"/>
</dbReference>
<evidence type="ECO:0000256" key="4">
    <source>
        <dbReference type="ARBA" id="ARBA00022741"/>
    </source>
</evidence>
<evidence type="ECO:0000313" key="11">
    <source>
        <dbReference type="EMBL" id="MQS53199.1"/>
    </source>
</evidence>
<dbReference type="PROSITE" id="PS01266">
    <property type="entry name" value="ADENYLOSUCCIN_SYN_1"/>
    <property type="match status" value="1"/>
</dbReference>
<evidence type="ECO:0000256" key="2">
    <source>
        <dbReference type="ARBA" id="ARBA00022598"/>
    </source>
</evidence>
<feature type="binding site" description="in other chain" evidence="8">
    <location>
        <begin position="38"/>
        <end position="41"/>
    </location>
    <ligand>
        <name>IMP</name>
        <dbReference type="ChEBI" id="CHEBI:58053"/>
        <note>ligand shared between dimeric partners</note>
    </ligand>
</feature>
<dbReference type="InterPro" id="IPR042109">
    <property type="entry name" value="Adenylosuccinate_synth_dom1"/>
</dbReference>
<dbReference type="PROSITE" id="PS00513">
    <property type="entry name" value="ADENYLOSUCCIN_SYN_2"/>
    <property type="match status" value="1"/>
</dbReference>
<dbReference type="PANTHER" id="PTHR11846">
    <property type="entry name" value="ADENYLOSUCCINATE SYNTHETASE"/>
    <property type="match status" value="1"/>
</dbReference>
<evidence type="ECO:0000256" key="1">
    <source>
        <dbReference type="ARBA" id="ARBA00011738"/>
    </source>
</evidence>
<evidence type="ECO:0000256" key="8">
    <source>
        <dbReference type="HAMAP-Rule" id="MF_00011"/>
    </source>
</evidence>
<feature type="binding site" description="in other chain" evidence="8">
    <location>
        <position position="301"/>
    </location>
    <ligand>
        <name>IMP</name>
        <dbReference type="ChEBI" id="CHEBI:58053"/>
        <note>ligand shared between dimeric partners</note>
    </ligand>
</feature>
<dbReference type="GO" id="GO:0046040">
    <property type="term" value="P:IMP metabolic process"/>
    <property type="evidence" value="ECO:0007669"/>
    <property type="project" value="TreeGrafter"/>
</dbReference>
<dbReference type="FunFam" id="3.90.170.10:FF:000001">
    <property type="entry name" value="Adenylosuccinate synthetase"/>
    <property type="match status" value="1"/>
</dbReference>
<feature type="binding site" evidence="8">
    <location>
        <position position="40"/>
    </location>
    <ligand>
        <name>Mg(2+)</name>
        <dbReference type="ChEBI" id="CHEBI:18420"/>
    </ligand>
</feature>
<keyword evidence="3 8" id="KW-0479">Metal-binding</keyword>
<comment type="pathway">
    <text evidence="8 10">Purine metabolism; AMP biosynthesis via de novo pathway; AMP from IMP: step 1/2.</text>
</comment>
<evidence type="ECO:0000256" key="7">
    <source>
        <dbReference type="ARBA" id="ARBA00023134"/>
    </source>
</evidence>
<feature type="binding site" description="in other chain" evidence="8">
    <location>
        <position position="223"/>
    </location>
    <ligand>
        <name>IMP</name>
        <dbReference type="ChEBI" id="CHEBI:58053"/>
        <note>ligand shared between dimeric partners</note>
    </ligand>
</feature>
<dbReference type="EMBL" id="VDFM01000013">
    <property type="protein sequence ID" value="MQS53199.1"/>
    <property type="molecule type" value="Genomic_DNA"/>
</dbReference>
<dbReference type="InterPro" id="IPR042111">
    <property type="entry name" value="Adenylosuccinate_synth_dom3"/>
</dbReference>
<evidence type="ECO:0000256" key="5">
    <source>
        <dbReference type="ARBA" id="ARBA00022755"/>
    </source>
</evidence>
<evidence type="ECO:0000256" key="6">
    <source>
        <dbReference type="ARBA" id="ARBA00022842"/>
    </source>
</evidence>
<keyword evidence="5 8" id="KW-0658">Purine biosynthesis</keyword>
<evidence type="ECO:0000313" key="12">
    <source>
        <dbReference type="Proteomes" id="UP000380386"/>
    </source>
</evidence>
<organism evidence="11 12">
    <name type="scientific">Companilactobacillus mishanensis</name>
    <dbReference type="NCBI Taxonomy" id="2486008"/>
    <lineage>
        <taxon>Bacteria</taxon>
        <taxon>Bacillati</taxon>
        <taxon>Bacillota</taxon>
        <taxon>Bacilli</taxon>
        <taxon>Lactobacillales</taxon>
        <taxon>Lactobacillaceae</taxon>
        <taxon>Companilactobacillus</taxon>
    </lineage>
</organism>
<dbReference type="SUPFAM" id="SSF52540">
    <property type="entry name" value="P-loop containing nucleoside triphosphate hydrolases"/>
    <property type="match status" value="1"/>
</dbReference>
<comment type="function">
    <text evidence="8">Plays an important role in the de novo pathway of purine nucleotide biosynthesis. Catalyzes the first committed step in the biosynthesis of AMP from IMP.</text>
</comment>
<evidence type="ECO:0000256" key="9">
    <source>
        <dbReference type="PROSITE-ProRule" id="PRU10134"/>
    </source>
</evidence>
<evidence type="ECO:0000256" key="10">
    <source>
        <dbReference type="RuleBase" id="RU000520"/>
    </source>
</evidence>
<keyword evidence="6 8" id="KW-0460">Magnesium</keyword>
<dbReference type="SMART" id="SM00788">
    <property type="entry name" value="Adenylsucc_synt"/>
    <property type="match status" value="1"/>
</dbReference>
<dbReference type="GO" id="GO:0004019">
    <property type="term" value="F:adenylosuccinate synthase activity"/>
    <property type="evidence" value="ECO:0007669"/>
    <property type="project" value="UniProtKB-UniRule"/>
</dbReference>
<dbReference type="OrthoDB" id="9807553at2"/>
<dbReference type="GO" id="GO:0005737">
    <property type="term" value="C:cytoplasm"/>
    <property type="evidence" value="ECO:0007669"/>
    <property type="project" value="UniProtKB-SubCell"/>
</dbReference>
<dbReference type="RefSeq" id="WP_153383714.1">
    <property type="nucleotide sequence ID" value="NZ_VDFM01000013.1"/>
</dbReference>
<sequence>MTTVVVVGTQWGDEGKGKITDYFSGEANIIARYQGGDNAGHTLNIDGKVYKLRSVPSGILYPDKTSIIGNGVVLNIESLLEELKRLHEQGVDTSNLKISNRAHLIMPYHIELDKLQEASKGDSKVGTTNRGIGPTYSDKSARVGIRMADILDKDIFKEVLKDNLDRKNALFTKVYGAEPMNFDDIFEKYYEYGQELKDRVIDTSAYLNKELKRGENVLFEGAQGIMLDIDHGTYPYVTSSNPAGGVTTGAGVGAPLIDKVIGVVKAYTSRVGAGPFPTEQNNETGDFLRKAGHEYGTVTHRPRRVGWLDTVVLKHSCNVSGVTHLSLNCLDVLTGLKEIKVCVGYDFNGKQIDEYPANLNFLAKCKPVYKTFDGWDEDITKATSIDQLPDAAKAYLEFLKEELDVEYATISVGPDRDQTIIVNDVWK</sequence>
<comment type="subunit">
    <text evidence="1 8">Homodimer.</text>
</comment>
<gene>
    <name evidence="8" type="primary">purA</name>
    <name evidence="11" type="ORF">FHL02_09210</name>
</gene>
<accession>A0A5P0ZJC8</accession>
<feature type="binding site" evidence="8">
    <location>
        <begin position="40"/>
        <end position="42"/>
    </location>
    <ligand>
        <name>GTP</name>
        <dbReference type="ChEBI" id="CHEBI:37565"/>
    </ligand>
</feature>
<feature type="binding site" evidence="8">
    <location>
        <begin position="12"/>
        <end position="18"/>
    </location>
    <ligand>
        <name>GTP</name>
        <dbReference type="ChEBI" id="CHEBI:37565"/>
    </ligand>
</feature>
<dbReference type="FunFam" id="1.10.300.10:FF:000001">
    <property type="entry name" value="Adenylosuccinate synthetase"/>
    <property type="match status" value="1"/>
</dbReference>
<keyword evidence="8" id="KW-0963">Cytoplasm</keyword>
<dbReference type="GO" id="GO:0044208">
    <property type="term" value="P:'de novo' AMP biosynthetic process"/>
    <property type="evidence" value="ECO:0007669"/>
    <property type="project" value="UniProtKB-UniRule"/>
</dbReference>
<feature type="binding site" evidence="8">
    <location>
        <position position="142"/>
    </location>
    <ligand>
        <name>IMP</name>
        <dbReference type="ChEBI" id="CHEBI:58053"/>
        <note>ligand shared between dimeric partners</note>
    </ligand>
</feature>
<comment type="catalytic activity">
    <reaction evidence="8 10">
        <text>IMP + L-aspartate + GTP = N(6)-(1,2-dicarboxyethyl)-AMP + GDP + phosphate + 2 H(+)</text>
        <dbReference type="Rhea" id="RHEA:15753"/>
        <dbReference type="ChEBI" id="CHEBI:15378"/>
        <dbReference type="ChEBI" id="CHEBI:29991"/>
        <dbReference type="ChEBI" id="CHEBI:37565"/>
        <dbReference type="ChEBI" id="CHEBI:43474"/>
        <dbReference type="ChEBI" id="CHEBI:57567"/>
        <dbReference type="ChEBI" id="CHEBI:58053"/>
        <dbReference type="ChEBI" id="CHEBI:58189"/>
        <dbReference type="EC" id="6.3.4.4"/>
    </reaction>
</comment>
<dbReference type="Pfam" id="PF00709">
    <property type="entry name" value="Adenylsucc_synt"/>
    <property type="match status" value="1"/>
</dbReference>
<dbReference type="InterPro" id="IPR033128">
    <property type="entry name" value="Adenylosuccin_syn_Lys_AS"/>
</dbReference>
<dbReference type="GO" id="GO:0005525">
    <property type="term" value="F:GTP binding"/>
    <property type="evidence" value="ECO:0007669"/>
    <property type="project" value="UniProtKB-UniRule"/>
</dbReference>
<dbReference type="HAMAP" id="MF_00011">
    <property type="entry name" value="Adenylosucc_synth"/>
    <property type="match status" value="1"/>
</dbReference>
<dbReference type="Gene3D" id="1.10.300.10">
    <property type="entry name" value="Adenylosuccinate Synthetase, subunit A, domain 2"/>
    <property type="match status" value="1"/>
</dbReference>
<feature type="active site" description="Proton donor" evidence="8">
    <location>
        <position position="41"/>
    </location>
</feature>
<feature type="binding site" evidence="8">
    <location>
        <position position="13"/>
    </location>
    <ligand>
        <name>Mg(2+)</name>
        <dbReference type="ChEBI" id="CHEBI:18420"/>
    </ligand>
</feature>
<comment type="caution">
    <text evidence="11">The sequence shown here is derived from an EMBL/GenBank/DDBJ whole genome shotgun (WGS) entry which is preliminary data.</text>
</comment>
<dbReference type="CDD" id="cd03108">
    <property type="entry name" value="AdSS"/>
    <property type="match status" value="1"/>
</dbReference>
<dbReference type="EC" id="6.3.4.4" evidence="8 10"/>
<reference evidence="11 12" key="1">
    <citation type="journal article" date="2019" name="Syst. Appl. Microbiol.">
        <title>Polyphasic characterization of two novel Lactobacillus spp. isolated from blown salami packages: Description of Lactobacillus halodurans sp. nov. and Lactobacillus salsicarnum sp. nov.</title>
        <authorList>
            <person name="Schuster J.A."/>
            <person name="Klingl A."/>
            <person name="Vogel R.F."/>
            <person name="Ehrmann M.A."/>
        </authorList>
    </citation>
    <scope>NUCLEOTIDE SEQUENCE [LARGE SCALE GENOMIC DNA]</scope>
    <source>
        <strain evidence="11 12">TMW 1.2118</strain>
    </source>
</reference>
<keyword evidence="4 8" id="KW-0547">Nucleotide-binding</keyword>
<feature type="active site" evidence="9">
    <location>
        <position position="139"/>
    </location>
</feature>
<dbReference type="Gene3D" id="3.40.440.10">
    <property type="entry name" value="Adenylosuccinate Synthetase, subunit A, domain 1"/>
    <property type="match status" value="1"/>
</dbReference>
<dbReference type="NCBIfam" id="NF002223">
    <property type="entry name" value="PRK01117.1"/>
    <property type="match status" value="1"/>
</dbReference>
<feature type="binding site" evidence="8">
    <location>
        <position position="303"/>
    </location>
    <ligand>
        <name>GTP</name>
        <dbReference type="ChEBI" id="CHEBI:37565"/>
    </ligand>
</feature>
<dbReference type="InterPro" id="IPR001114">
    <property type="entry name" value="Adenylosuccinate_synthetase"/>
</dbReference>
<evidence type="ECO:0000256" key="3">
    <source>
        <dbReference type="ARBA" id="ARBA00022723"/>
    </source>
</evidence>
<protein>
    <recommendedName>
        <fullName evidence="8 10">Adenylosuccinate synthetase</fullName>
        <shortName evidence="8">AMPSase</shortName>
        <shortName evidence="8">AdSS</shortName>
        <ecNumber evidence="8 10">6.3.4.4</ecNumber>
    </recommendedName>
    <alternativeName>
        <fullName evidence="8">IMP--aspartate ligase</fullName>
    </alternativeName>
</protein>
<dbReference type="PANTHER" id="PTHR11846:SF0">
    <property type="entry name" value="ADENYLOSUCCINATE SYNTHETASE"/>
    <property type="match status" value="1"/>
</dbReference>
<dbReference type="Gene3D" id="3.90.170.10">
    <property type="entry name" value="Adenylosuccinate Synthetase, subunit A, domain 3"/>
    <property type="match status" value="1"/>
</dbReference>
<proteinExistence type="inferred from homology"/>
<dbReference type="AlphaFoldDB" id="A0A5P0ZJC8"/>